<dbReference type="AlphaFoldDB" id="A0A0D2AKK0"/>
<dbReference type="GeneID" id="27310191"/>
<organism evidence="10 11">
    <name type="scientific">Verruconis gallopava</name>
    <dbReference type="NCBI Taxonomy" id="253628"/>
    <lineage>
        <taxon>Eukaryota</taxon>
        <taxon>Fungi</taxon>
        <taxon>Dikarya</taxon>
        <taxon>Ascomycota</taxon>
        <taxon>Pezizomycotina</taxon>
        <taxon>Dothideomycetes</taxon>
        <taxon>Pleosporomycetidae</taxon>
        <taxon>Venturiales</taxon>
        <taxon>Sympoventuriaceae</taxon>
        <taxon>Verruconis</taxon>
    </lineage>
</organism>
<dbReference type="OrthoDB" id="2121828at2759"/>
<dbReference type="RefSeq" id="XP_016217242.1">
    <property type="nucleotide sequence ID" value="XM_016355226.1"/>
</dbReference>
<dbReference type="PROSITE" id="PS00080">
    <property type="entry name" value="MULTICOPPER_OXIDASE2"/>
    <property type="match status" value="1"/>
</dbReference>
<sequence>MAATTRYAAAISALSVLSAVSAGASFPGYPSCIPTTTTVYTTVTVPEGWKASPAVSESPKAASTCSQQYTPNPSWSVPGVTFPTYSPEKPNPNGPYYNPYNYVPEPINWPGLPKKGQIDPPPMPSGRPLPIGGYSASKYDAPHWCLKGSDLKPALSQQDTNGASQWGLIDCPHLPPYLGPGGGSVNPSTTGGSTPTSKPAGGSSIVQSPSVTYSSPSNSTKTSSSYVPSITSSFTDKCVANDTSAACGKMPDTGVTRKYNFEISYGVIAPDGIEVNGILVNGQFPGPLIEANWGDWIEVTVKNNLPYNSGVDGGEPTSMHWHGFLQQETPYYDGVPSVQQCPIPPGKSLTYRFRADQFGTSWYHSHYSAQYSGGAFGPIVVHGPATACYDEDIGPIILQDWYHKDYFTMLQSVMNNTIPLSNNALINGKMNYPCANTTLPCTPNAGISKFKFTPGKKYRLRLINTSAEALMKFTIDGHNFTVFANDFKPVVPYTTQVVTLLVGQRTDVVVEAVGKAGDSYWMRSEMGNALANDGCSFSDGVSTQAVAAVYYDGADTNSVPTSQNGLTPALKNACGNDPLPLTQALCPVPLAADEDVDTLTVDFTFKSNGTNLVWSVNNQTFRANMNQALLSNVIDGDFNFEKEWNVFQFDSSKKAIRIIMRNFFQNGHPMHLHGHDFNVLAVGFGEWDGTITNPTRTLVRDVGPLPPFRPDINAPAYLVIQFNQDNPGMWPLHCHIAWHVSQGLYFNVLEKPGSINYQIPGPVKQTCQDYDAWTSRNIPLQIDSGV</sequence>
<dbReference type="InterPro" id="IPR045087">
    <property type="entry name" value="Cu-oxidase_fam"/>
</dbReference>
<evidence type="ECO:0000313" key="10">
    <source>
        <dbReference type="EMBL" id="KIW07373.1"/>
    </source>
</evidence>
<dbReference type="InterPro" id="IPR008972">
    <property type="entry name" value="Cupredoxin"/>
</dbReference>
<evidence type="ECO:0008006" key="12">
    <source>
        <dbReference type="Google" id="ProtNLM"/>
    </source>
</evidence>
<dbReference type="FunFam" id="2.60.40.420:FF:000045">
    <property type="entry name" value="Laccase 2"/>
    <property type="match status" value="1"/>
</dbReference>
<dbReference type="InterPro" id="IPR033138">
    <property type="entry name" value="Cu_oxidase_CS"/>
</dbReference>
<keyword evidence="2" id="KW-0479">Metal-binding</keyword>
<accession>A0A0D2AKK0</accession>
<dbReference type="CDD" id="cd13854">
    <property type="entry name" value="CuRO_1_MaLCC_like"/>
    <property type="match status" value="1"/>
</dbReference>
<evidence type="ECO:0000256" key="4">
    <source>
        <dbReference type="ARBA" id="ARBA00023008"/>
    </source>
</evidence>
<evidence type="ECO:0000256" key="3">
    <source>
        <dbReference type="ARBA" id="ARBA00023002"/>
    </source>
</evidence>
<evidence type="ECO:0000259" key="7">
    <source>
        <dbReference type="Pfam" id="PF00394"/>
    </source>
</evidence>
<dbReference type="Pfam" id="PF07731">
    <property type="entry name" value="Cu-oxidase_2"/>
    <property type="match status" value="1"/>
</dbReference>
<dbReference type="GO" id="GO:0005507">
    <property type="term" value="F:copper ion binding"/>
    <property type="evidence" value="ECO:0007669"/>
    <property type="project" value="InterPro"/>
</dbReference>
<evidence type="ECO:0000313" key="11">
    <source>
        <dbReference type="Proteomes" id="UP000053259"/>
    </source>
</evidence>
<feature type="compositionally biased region" description="Low complexity" evidence="5">
    <location>
        <begin position="185"/>
        <end position="228"/>
    </location>
</feature>
<dbReference type="Pfam" id="PF00394">
    <property type="entry name" value="Cu-oxidase"/>
    <property type="match status" value="1"/>
</dbReference>
<dbReference type="VEuPathDB" id="FungiDB:PV09_02218"/>
<dbReference type="InterPro" id="IPR011707">
    <property type="entry name" value="Cu-oxidase-like_N"/>
</dbReference>
<feature type="domain" description="Plastocyanin-like" evidence="8">
    <location>
        <begin position="625"/>
        <end position="753"/>
    </location>
</feature>
<evidence type="ECO:0000259" key="9">
    <source>
        <dbReference type="Pfam" id="PF07732"/>
    </source>
</evidence>
<dbReference type="CDD" id="cd13901">
    <property type="entry name" value="CuRO_3_MaLCC_like"/>
    <property type="match status" value="1"/>
</dbReference>
<dbReference type="SUPFAM" id="SSF49503">
    <property type="entry name" value="Cupredoxins"/>
    <property type="match status" value="3"/>
</dbReference>
<feature type="signal peptide" evidence="6">
    <location>
        <begin position="1"/>
        <end position="23"/>
    </location>
</feature>
<gene>
    <name evidence="10" type="ORF">PV09_02218</name>
</gene>
<dbReference type="GO" id="GO:0016491">
    <property type="term" value="F:oxidoreductase activity"/>
    <property type="evidence" value="ECO:0007669"/>
    <property type="project" value="UniProtKB-KW"/>
</dbReference>
<feature type="domain" description="Plastocyanin-like" evidence="9">
    <location>
        <begin position="264"/>
        <end position="384"/>
    </location>
</feature>
<evidence type="ECO:0000256" key="1">
    <source>
        <dbReference type="ARBA" id="ARBA00010609"/>
    </source>
</evidence>
<keyword evidence="11" id="KW-1185">Reference proteome</keyword>
<keyword evidence="4" id="KW-0186">Copper</keyword>
<keyword evidence="6" id="KW-0732">Signal</keyword>
<dbReference type="PANTHER" id="PTHR11709:SF145">
    <property type="entry name" value="LCC1"/>
    <property type="match status" value="1"/>
</dbReference>
<dbReference type="HOGENOM" id="CLU_006504_3_1_1"/>
<feature type="region of interest" description="Disordered" evidence="5">
    <location>
        <begin position="178"/>
        <end position="228"/>
    </location>
</feature>
<dbReference type="STRING" id="253628.A0A0D2AKK0"/>
<dbReference type="InParanoid" id="A0A0D2AKK0"/>
<dbReference type="PANTHER" id="PTHR11709">
    <property type="entry name" value="MULTI-COPPER OXIDASE"/>
    <property type="match status" value="1"/>
</dbReference>
<keyword evidence="3" id="KW-0560">Oxidoreductase</keyword>
<feature type="domain" description="Plastocyanin-like" evidence="7">
    <location>
        <begin position="395"/>
        <end position="528"/>
    </location>
</feature>
<dbReference type="Proteomes" id="UP000053259">
    <property type="component" value="Unassembled WGS sequence"/>
</dbReference>
<protein>
    <recommendedName>
        <fullName evidence="12">Laccase</fullName>
    </recommendedName>
</protein>
<dbReference type="Gene3D" id="2.60.40.420">
    <property type="entry name" value="Cupredoxins - blue copper proteins"/>
    <property type="match status" value="3"/>
</dbReference>
<proteinExistence type="inferred from homology"/>
<dbReference type="InterPro" id="IPR011706">
    <property type="entry name" value="Cu-oxidase_C"/>
</dbReference>
<dbReference type="Pfam" id="PF07732">
    <property type="entry name" value="Cu-oxidase_3"/>
    <property type="match status" value="1"/>
</dbReference>
<dbReference type="CDD" id="cd13880">
    <property type="entry name" value="CuRO_2_MaLCC_like"/>
    <property type="match status" value="1"/>
</dbReference>
<evidence type="ECO:0000256" key="2">
    <source>
        <dbReference type="ARBA" id="ARBA00022723"/>
    </source>
</evidence>
<feature type="chain" id="PRO_5002238531" description="Laccase" evidence="6">
    <location>
        <begin position="24"/>
        <end position="786"/>
    </location>
</feature>
<dbReference type="PROSITE" id="PS00079">
    <property type="entry name" value="MULTICOPPER_OXIDASE1"/>
    <property type="match status" value="1"/>
</dbReference>
<dbReference type="EMBL" id="KN847533">
    <property type="protein sequence ID" value="KIW07373.1"/>
    <property type="molecule type" value="Genomic_DNA"/>
</dbReference>
<dbReference type="FunFam" id="2.60.40.420:FF:000021">
    <property type="entry name" value="Extracellular dihydrogeodin oxidase/laccase"/>
    <property type="match status" value="1"/>
</dbReference>
<evidence type="ECO:0000256" key="6">
    <source>
        <dbReference type="SAM" id="SignalP"/>
    </source>
</evidence>
<reference evidence="10 11" key="1">
    <citation type="submission" date="2015-01" db="EMBL/GenBank/DDBJ databases">
        <title>The Genome Sequence of Ochroconis gallopava CBS43764.</title>
        <authorList>
            <consortium name="The Broad Institute Genomics Platform"/>
            <person name="Cuomo C."/>
            <person name="de Hoog S."/>
            <person name="Gorbushina A."/>
            <person name="Stielow B."/>
            <person name="Teixiera M."/>
            <person name="Abouelleil A."/>
            <person name="Chapman S.B."/>
            <person name="Priest M."/>
            <person name="Young S.K."/>
            <person name="Wortman J."/>
            <person name="Nusbaum C."/>
            <person name="Birren B."/>
        </authorList>
    </citation>
    <scope>NUCLEOTIDE SEQUENCE [LARGE SCALE GENOMIC DNA]</scope>
    <source>
        <strain evidence="10 11">CBS 43764</strain>
    </source>
</reference>
<comment type="similarity">
    <text evidence="1">Belongs to the multicopper oxidase family.</text>
</comment>
<evidence type="ECO:0000259" key="8">
    <source>
        <dbReference type="Pfam" id="PF07731"/>
    </source>
</evidence>
<dbReference type="InterPro" id="IPR001117">
    <property type="entry name" value="Cu-oxidase_2nd"/>
</dbReference>
<evidence type="ECO:0000256" key="5">
    <source>
        <dbReference type="SAM" id="MobiDB-lite"/>
    </source>
</evidence>
<name>A0A0D2AKK0_9PEZI</name>
<dbReference type="InterPro" id="IPR002355">
    <property type="entry name" value="Cu_oxidase_Cu_BS"/>
</dbReference>